<evidence type="ECO:0000313" key="2">
    <source>
        <dbReference type="Proteomes" id="UP000652761"/>
    </source>
</evidence>
<proteinExistence type="predicted"/>
<dbReference type="AlphaFoldDB" id="A0A843U3A4"/>
<organism evidence="1 2">
    <name type="scientific">Colocasia esculenta</name>
    <name type="common">Wild taro</name>
    <name type="synonym">Arum esculentum</name>
    <dbReference type="NCBI Taxonomy" id="4460"/>
    <lineage>
        <taxon>Eukaryota</taxon>
        <taxon>Viridiplantae</taxon>
        <taxon>Streptophyta</taxon>
        <taxon>Embryophyta</taxon>
        <taxon>Tracheophyta</taxon>
        <taxon>Spermatophyta</taxon>
        <taxon>Magnoliopsida</taxon>
        <taxon>Liliopsida</taxon>
        <taxon>Araceae</taxon>
        <taxon>Aroideae</taxon>
        <taxon>Colocasieae</taxon>
        <taxon>Colocasia</taxon>
    </lineage>
</organism>
<name>A0A843U3A4_COLES</name>
<protein>
    <submittedName>
        <fullName evidence="1">Uncharacterized protein</fullName>
    </submittedName>
</protein>
<evidence type="ECO:0000313" key="1">
    <source>
        <dbReference type="EMBL" id="MQL74879.1"/>
    </source>
</evidence>
<sequence length="222" mass="25168">MVEKPSFCTPKLRFRPTISPFPRFSRYNISLDHMNLGRGNDTESACHGDLKLCSTRHENFSLEVVISSARELLPRSLIWVHQHRRYSFPFRIILTPSAKELAITFHLGIRIAYVSAIRNQHSETVNKMLVSQNSVPGLKFHRGACVVVHRLSYPLGKTWIFHRATIGTAFESPIQNRHFDPVGTRPDSMISGPSEKPHGVGLSCRSKVVFNSARELLPRSLI</sequence>
<keyword evidence="2" id="KW-1185">Reference proteome</keyword>
<reference evidence="1" key="1">
    <citation type="submission" date="2017-07" db="EMBL/GenBank/DDBJ databases">
        <title>Taro Niue Genome Assembly and Annotation.</title>
        <authorList>
            <person name="Atibalentja N."/>
            <person name="Keating K."/>
            <person name="Fields C.J."/>
        </authorList>
    </citation>
    <scope>NUCLEOTIDE SEQUENCE</scope>
    <source>
        <strain evidence="1">Niue_2</strain>
        <tissue evidence="1">Leaf</tissue>
    </source>
</reference>
<dbReference type="EMBL" id="NMUH01000226">
    <property type="protein sequence ID" value="MQL74879.1"/>
    <property type="molecule type" value="Genomic_DNA"/>
</dbReference>
<dbReference type="Proteomes" id="UP000652761">
    <property type="component" value="Unassembled WGS sequence"/>
</dbReference>
<gene>
    <name evidence="1" type="ORF">Taro_007251</name>
</gene>
<comment type="caution">
    <text evidence="1">The sequence shown here is derived from an EMBL/GenBank/DDBJ whole genome shotgun (WGS) entry which is preliminary data.</text>
</comment>
<accession>A0A843U3A4</accession>